<keyword evidence="2" id="KW-0378">Hydrolase</keyword>
<evidence type="ECO:0000256" key="2">
    <source>
        <dbReference type="ARBA" id="ARBA00022801"/>
    </source>
</evidence>
<comment type="function">
    <text evidence="5">Zinc chaperone that directly transfers zinc cofactor to target proteins, thereby activating them. Zinc is transferred from the CXCC motif in the GTPase domain to the zinc binding site in target proteins in a process requiring GTP hydrolysis.</text>
</comment>
<evidence type="ECO:0000256" key="1">
    <source>
        <dbReference type="ARBA" id="ARBA00022741"/>
    </source>
</evidence>
<keyword evidence="10" id="KW-1185">Reference proteome</keyword>
<dbReference type="InterPro" id="IPR027417">
    <property type="entry name" value="P-loop_NTPase"/>
</dbReference>
<dbReference type="Gene3D" id="3.30.1220.10">
    <property type="entry name" value="CobW-like, C-terminal domain"/>
    <property type="match status" value="1"/>
</dbReference>
<dbReference type="Proteomes" id="UP001500713">
    <property type="component" value="Unassembled WGS sequence"/>
</dbReference>
<evidence type="ECO:0000256" key="4">
    <source>
        <dbReference type="ARBA" id="ARBA00034320"/>
    </source>
</evidence>
<dbReference type="RefSeq" id="WP_229954717.1">
    <property type="nucleotide sequence ID" value="NZ_BAAAEM010000002.1"/>
</dbReference>
<gene>
    <name evidence="9" type="ORF">GCM10009096_19560</name>
</gene>
<organism evidence="9 10">
    <name type="scientific">Parasphingorhabdus litoris</name>
    <dbReference type="NCBI Taxonomy" id="394733"/>
    <lineage>
        <taxon>Bacteria</taxon>
        <taxon>Pseudomonadati</taxon>
        <taxon>Pseudomonadota</taxon>
        <taxon>Alphaproteobacteria</taxon>
        <taxon>Sphingomonadales</taxon>
        <taxon>Sphingomonadaceae</taxon>
        <taxon>Parasphingorhabdus</taxon>
    </lineage>
</organism>
<comment type="similarity">
    <text evidence="4">Belongs to the SIMIBI class G3E GTPase family. ZNG1 subfamily.</text>
</comment>
<dbReference type="PANTHER" id="PTHR13748">
    <property type="entry name" value="COBW-RELATED"/>
    <property type="match status" value="1"/>
</dbReference>
<dbReference type="InterPro" id="IPR051316">
    <property type="entry name" value="Zinc-reg_GTPase_activator"/>
</dbReference>
<dbReference type="InterPro" id="IPR003495">
    <property type="entry name" value="CobW/HypB/UreG_nucleotide-bd"/>
</dbReference>
<dbReference type="PANTHER" id="PTHR13748:SF62">
    <property type="entry name" value="COBW DOMAIN-CONTAINING PROTEIN"/>
    <property type="match status" value="1"/>
</dbReference>
<evidence type="ECO:0000313" key="9">
    <source>
        <dbReference type="EMBL" id="GAA0477751.1"/>
    </source>
</evidence>
<feature type="region of interest" description="Disordered" evidence="7">
    <location>
        <begin position="227"/>
        <end position="251"/>
    </location>
</feature>
<dbReference type="InterPro" id="IPR036627">
    <property type="entry name" value="CobW-likC_sf"/>
</dbReference>
<dbReference type="SUPFAM" id="SSF90002">
    <property type="entry name" value="Hypothetical protein YjiA, C-terminal domain"/>
    <property type="match status" value="1"/>
</dbReference>
<accession>A0ABN1AJ17</accession>
<dbReference type="Pfam" id="PF07683">
    <property type="entry name" value="CobW_C"/>
    <property type="match status" value="1"/>
</dbReference>
<feature type="domain" description="CobW C-terminal" evidence="8">
    <location>
        <begin position="260"/>
        <end position="354"/>
    </location>
</feature>
<comment type="caution">
    <text evidence="9">The sequence shown here is derived from an EMBL/GenBank/DDBJ whole genome shotgun (WGS) entry which is preliminary data.</text>
</comment>
<dbReference type="EMBL" id="BAAAEM010000002">
    <property type="protein sequence ID" value="GAA0477751.1"/>
    <property type="molecule type" value="Genomic_DNA"/>
</dbReference>
<evidence type="ECO:0000256" key="7">
    <source>
        <dbReference type="SAM" id="MobiDB-lite"/>
    </source>
</evidence>
<dbReference type="Gene3D" id="3.40.50.300">
    <property type="entry name" value="P-loop containing nucleotide triphosphate hydrolases"/>
    <property type="match status" value="1"/>
</dbReference>
<sequence>MPDGRIPVTVLTGFLGSGKTTLLNQLMPMPQMAKALVIINEFGSIGIDHDLVAHSNEDDTIVEMANGCLCCTIKGDLQKTLREAPWRFARAGERWFDRIFIETTGLADPAPIIHTVMADDKLKALYRLDAVLALVDGHNGYDTLDAQIEAMKQVAVADQLLISKTDIATADAVSSLKARVRDLNPAAPIQLLPSDGKNLEQLFEGPAFNPELKHHDVQKWLAAEAYEEEHHHHHHHGHDEHHHDHDHDHVHDVNRHDDRIRSVCLTIDTPLPAKIFDSWLEMLVTFNGVNVLRVKGIINLAELDKPIVIHGVQHIWHPPEILEDWPSEDRRSRIVFILRDLEETELRDMLAFVQNKFADTNIEGLDGISQQV</sequence>
<keyword evidence="1" id="KW-0547">Nucleotide-binding</keyword>
<keyword evidence="3" id="KW-0143">Chaperone</keyword>
<dbReference type="SMART" id="SM00833">
    <property type="entry name" value="CobW_C"/>
    <property type="match status" value="1"/>
</dbReference>
<protein>
    <submittedName>
        <fullName evidence="9">GTP-binding protein</fullName>
    </submittedName>
</protein>
<dbReference type="InterPro" id="IPR011629">
    <property type="entry name" value="CobW-like_C"/>
</dbReference>
<reference evidence="9 10" key="1">
    <citation type="journal article" date="2019" name="Int. J. Syst. Evol. Microbiol.">
        <title>The Global Catalogue of Microorganisms (GCM) 10K type strain sequencing project: providing services to taxonomists for standard genome sequencing and annotation.</title>
        <authorList>
            <consortium name="The Broad Institute Genomics Platform"/>
            <consortium name="The Broad Institute Genome Sequencing Center for Infectious Disease"/>
            <person name="Wu L."/>
            <person name="Ma J."/>
        </authorList>
    </citation>
    <scope>NUCLEOTIDE SEQUENCE [LARGE SCALE GENOMIC DNA]</scope>
    <source>
        <strain evidence="9 10">JCM 14162</strain>
    </source>
</reference>
<dbReference type="Pfam" id="PF02492">
    <property type="entry name" value="cobW"/>
    <property type="match status" value="1"/>
</dbReference>
<evidence type="ECO:0000259" key="8">
    <source>
        <dbReference type="SMART" id="SM00833"/>
    </source>
</evidence>
<proteinExistence type="inferred from homology"/>
<evidence type="ECO:0000256" key="6">
    <source>
        <dbReference type="ARBA" id="ARBA00049117"/>
    </source>
</evidence>
<name>A0ABN1AJ17_9SPHN</name>
<feature type="compositionally biased region" description="Basic and acidic residues" evidence="7">
    <location>
        <begin position="237"/>
        <end position="251"/>
    </location>
</feature>
<evidence type="ECO:0000256" key="5">
    <source>
        <dbReference type="ARBA" id="ARBA00045658"/>
    </source>
</evidence>
<dbReference type="SUPFAM" id="SSF52540">
    <property type="entry name" value="P-loop containing nucleoside triphosphate hydrolases"/>
    <property type="match status" value="1"/>
</dbReference>
<evidence type="ECO:0000313" key="10">
    <source>
        <dbReference type="Proteomes" id="UP001500713"/>
    </source>
</evidence>
<comment type="catalytic activity">
    <reaction evidence="6">
        <text>GTP + H2O = GDP + phosphate + H(+)</text>
        <dbReference type="Rhea" id="RHEA:19669"/>
        <dbReference type="ChEBI" id="CHEBI:15377"/>
        <dbReference type="ChEBI" id="CHEBI:15378"/>
        <dbReference type="ChEBI" id="CHEBI:37565"/>
        <dbReference type="ChEBI" id="CHEBI:43474"/>
        <dbReference type="ChEBI" id="CHEBI:58189"/>
    </reaction>
    <physiologicalReaction direction="left-to-right" evidence="6">
        <dbReference type="Rhea" id="RHEA:19670"/>
    </physiologicalReaction>
</comment>
<dbReference type="CDD" id="cd03112">
    <property type="entry name" value="CobW-like"/>
    <property type="match status" value="1"/>
</dbReference>
<evidence type="ECO:0000256" key="3">
    <source>
        <dbReference type="ARBA" id="ARBA00023186"/>
    </source>
</evidence>